<reference evidence="4" key="1">
    <citation type="submission" date="2017-02" db="EMBL/GenBank/DDBJ databases">
        <authorList>
            <person name="Dridi B."/>
        </authorList>
    </citation>
    <scope>NUCLEOTIDE SEQUENCE [LARGE SCALE GENOMIC DNA]</scope>
    <source>
        <strain evidence="4">B Co 03.10</strain>
    </source>
</reference>
<gene>
    <name evidence="3" type="ORF">FM105_00395</name>
</gene>
<evidence type="ECO:0000256" key="1">
    <source>
        <dbReference type="SAM" id="MobiDB-lite"/>
    </source>
</evidence>
<dbReference type="InterPro" id="IPR025164">
    <property type="entry name" value="Toastrack_DUF4097"/>
</dbReference>
<name>A0A1X6WTT7_9MICO</name>
<dbReference type="EMBL" id="FWFF01000001">
    <property type="protein sequence ID" value="SLM88470.1"/>
    <property type="molecule type" value="Genomic_DNA"/>
</dbReference>
<feature type="compositionally biased region" description="Basic and acidic residues" evidence="1">
    <location>
        <begin position="304"/>
        <end position="356"/>
    </location>
</feature>
<feature type="domain" description="DUF4097" evidence="2">
    <location>
        <begin position="40"/>
        <end position="285"/>
    </location>
</feature>
<dbReference type="AlphaFoldDB" id="A0A1X6WTT7"/>
<dbReference type="Proteomes" id="UP000196581">
    <property type="component" value="Unassembled WGS sequence"/>
</dbReference>
<feature type="region of interest" description="Disordered" evidence="1">
    <location>
        <begin position="272"/>
        <end position="356"/>
    </location>
</feature>
<protein>
    <recommendedName>
        <fullName evidence="2">DUF4097 domain-containing protein</fullName>
    </recommendedName>
</protein>
<accession>A0A1X6WTT7</accession>
<evidence type="ECO:0000259" key="2">
    <source>
        <dbReference type="Pfam" id="PF13349"/>
    </source>
</evidence>
<organism evidence="3 4">
    <name type="scientific">Brevibacterium yomogidense</name>
    <dbReference type="NCBI Taxonomy" id="946573"/>
    <lineage>
        <taxon>Bacteria</taxon>
        <taxon>Bacillati</taxon>
        <taxon>Actinomycetota</taxon>
        <taxon>Actinomycetes</taxon>
        <taxon>Micrococcales</taxon>
        <taxon>Brevibacteriaceae</taxon>
        <taxon>Brevibacterium</taxon>
    </lineage>
</organism>
<evidence type="ECO:0000313" key="3">
    <source>
        <dbReference type="EMBL" id="SLM88470.1"/>
    </source>
</evidence>
<proteinExistence type="predicted"/>
<dbReference type="Pfam" id="PF13349">
    <property type="entry name" value="DUF4097"/>
    <property type="match status" value="1"/>
</dbReference>
<sequence>MVGVLALLVPVSALAYTGVGLSTLTYEETTHELPADFEALAIDVSSASVEVEVRDDIDAPRVLHSYEGASAEVTAPDISADGSTVTVALPQTKPEFRWWAPNVGSGDTLTVELPAGQENPIDLDVTSDFGFVALAGEFGAVNVESQAGAMEIDVDANTVDARTRTGLLSVSGTMTDLTLETTTGYIDAPELAVDGTASAQTATGAIDLGFSEAAVPLEGIEAHARNGAVTVALPREERLSAQDVAGYSVNASSSSGWTDVAVQQTAPGEGVVPVTVSSESGSVDVHYGSDDWDGAEPGDGSGGDGDRGDGDRDDQDRDDRDRDGQDRDRGDQDRDRQDQEQDRREQDQDRQDPDRA</sequence>
<keyword evidence="4" id="KW-1185">Reference proteome</keyword>
<evidence type="ECO:0000313" key="4">
    <source>
        <dbReference type="Proteomes" id="UP000196581"/>
    </source>
</evidence>